<dbReference type="AlphaFoldDB" id="A0A1E7ZCP4"/>
<dbReference type="RefSeq" id="WP_070124928.1">
    <property type="nucleotide sequence ID" value="NZ_MDHN01000015.1"/>
</dbReference>
<reference evidence="2 3" key="1">
    <citation type="submission" date="2016-08" db="EMBL/GenBank/DDBJ databases">
        <authorList>
            <person name="Seilhamer J.J."/>
        </authorList>
    </citation>
    <scope>NUCLEOTIDE SEQUENCE [LARGE SCALE GENOMIC DNA]</scope>
    <source>
        <strain evidence="2 3">KCTC 42603</strain>
    </source>
</reference>
<gene>
    <name evidence="2" type="ORF">BFC18_08965</name>
</gene>
<sequence length="184" mass="21314">MDPQIEQWQQAFKANTPKVDTEALIQRTRRARQKMKWKAFADVAGAVTVTLFVLYTLIFDVQSTGQFILIACLLPVPLAFTVWSFRLRHKQWTMQTADVNSMLNFEKNALHKQVHYWKVSFIACAVMWLGLLLLAIINITLYATWTLWLTQLLANAVVVLGAGWRYRYLKKALPDKLKRIDEVS</sequence>
<evidence type="ECO:0000313" key="2">
    <source>
        <dbReference type="EMBL" id="OFC71279.1"/>
    </source>
</evidence>
<dbReference type="EMBL" id="MDHN01000015">
    <property type="protein sequence ID" value="OFC71279.1"/>
    <property type="molecule type" value="Genomic_DNA"/>
</dbReference>
<feature type="transmembrane region" description="Helical" evidence="1">
    <location>
        <begin position="145"/>
        <end position="166"/>
    </location>
</feature>
<dbReference type="OrthoDB" id="6329939at2"/>
<dbReference type="Proteomes" id="UP000175691">
    <property type="component" value="Unassembled WGS sequence"/>
</dbReference>
<comment type="caution">
    <text evidence="2">The sequence shown here is derived from an EMBL/GenBank/DDBJ whole genome shotgun (WGS) entry which is preliminary data.</text>
</comment>
<organism evidence="2 3">
    <name type="scientific">Alteromonas confluentis</name>
    <dbReference type="NCBI Taxonomy" id="1656094"/>
    <lineage>
        <taxon>Bacteria</taxon>
        <taxon>Pseudomonadati</taxon>
        <taxon>Pseudomonadota</taxon>
        <taxon>Gammaproteobacteria</taxon>
        <taxon>Alteromonadales</taxon>
        <taxon>Alteromonadaceae</taxon>
        <taxon>Alteromonas/Salinimonas group</taxon>
        <taxon>Alteromonas</taxon>
    </lineage>
</organism>
<evidence type="ECO:0000256" key="1">
    <source>
        <dbReference type="SAM" id="Phobius"/>
    </source>
</evidence>
<keyword evidence="1" id="KW-1133">Transmembrane helix</keyword>
<evidence type="ECO:0000313" key="3">
    <source>
        <dbReference type="Proteomes" id="UP000175691"/>
    </source>
</evidence>
<protein>
    <submittedName>
        <fullName evidence="2">Uncharacterized protein</fullName>
    </submittedName>
</protein>
<keyword evidence="1" id="KW-0472">Membrane</keyword>
<accession>A0A1E7ZCP4</accession>
<feature type="transmembrane region" description="Helical" evidence="1">
    <location>
        <begin position="39"/>
        <end position="59"/>
    </location>
</feature>
<dbReference type="STRING" id="1656094.BFC18_08965"/>
<proteinExistence type="predicted"/>
<feature type="transmembrane region" description="Helical" evidence="1">
    <location>
        <begin position="116"/>
        <end position="139"/>
    </location>
</feature>
<keyword evidence="1" id="KW-0812">Transmembrane</keyword>
<keyword evidence="3" id="KW-1185">Reference proteome</keyword>
<feature type="transmembrane region" description="Helical" evidence="1">
    <location>
        <begin position="65"/>
        <end position="85"/>
    </location>
</feature>
<name>A0A1E7ZCP4_9ALTE</name>